<proteinExistence type="predicted"/>
<accession>A0A2T7P1N4</accession>
<protein>
    <submittedName>
        <fullName evidence="2">Uncharacterized protein</fullName>
    </submittedName>
</protein>
<dbReference type="EMBL" id="PZQS01000007">
    <property type="protein sequence ID" value="PVD27313.1"/>
    <property type="molecule type" value="Genomic_DNA"/>
</dbReference>
<dbReference type="Proteomes" id="UP000245119">
    <property type="component" value="Linkage Group LG7"/>
</dbReference>
<feature type="compositionally biased region" description="Pro residues" evidence="1">
    <location>
        <begin position="176"/>
        <end position="220"/>
    </location>
</feature>
<feature type="compositionally biased region" description="Pro residues" evidence="1">
    <location>
        <begin position="25"/>
        <end position="34"/>
    </location>
</feature>
<dbReference type="AlphaFoldDB" id="A0A2T7P1N4"/>
<feature type="compositionally biased region" description="Low complexity" evidence="1">
    <location>
        <begin position="389"/>
        <end position="399"/>
    </location>
</feature>
<sequence length="432" mass="46499">MCAKKPSPPSLLGLDPPSSESLPASAPPTPPLPPKTRESQPASPAASGRQRPQALKPLKSSTLLQPLLGLDPPAKESETAPSPPELPPKLLKPEQLSLEPPIGQSEGRLLQEQATTMKPVDLMSRVKELSPPTVPPRTQVSSPETQTTSKPAVEHKPHQVPLLPPRESTPVLPRRSPAPEPPLPAPTPPKPPPTPGAPIKPPPLPVSSPKASPPAPPPKPRGARLGSIQMLRDSLMKVTTIDFIKTDANSHQELLHHQHQHQHRIHTPIPFTDDDHNTNNAASPYTLKEIRPAFIFVRAKDPDSSLTGRVSRPCLHPRKILIIKPRVQSPVQGSAKESEMEQLSSNNTVSTAIITISLIIIVIAITSTPESLLMKQTTRQSPPHHHVDTTTTTDPTMTVTSTSTITAATEDGDIYMNVSQQHLGSSPEHAPS</sequence>
<evidence type="ECO:0000256" key="1">
    <source>
        <dbReference type="SAM" id="MobiDB-lite"/>
    </source>
</evidence>
<organism evidence="2 3">
    <name type="scientific">Pomacea canaliculata</name>
    <name type="common">Golden apple snail</name>
    <dbReference type="NCBI Taxonomy" id="400727"/>
    <lineage>
        <taxon>Eukaryota</taxon>
        <taxon>Metazoa</taxon>
        <taxon>Spiralia</taxon>
        <taxon>Lophotrochozoa</taxon>
        <taxon>Mollusca</taxon>
        <taxon>Gastropoda</taxon>
        <taxon>Caenogastropoda</taxon>
        <taxon>Architaenioglossa</taxon>
        <taxon>Ampullarioidea</taxon>
        <taxon>Ampullariidae</taxon>
        <taxon>Pomacea</taxon>
    </lineage>
</organism>
<feature type="compositionally biased region" description="Polar residues" evidence="1">
    <location>
        <begin position="136"/>
        <end position="150"/>
    </location>
</feature>
<gene>
    <name evidence="2" type="ORF">C0Q70_12469</name>
</gene>
<evidence type="ECO:0000313" key="2">
    <source>
        <dbReference type="EMBL" id="PVD27313.1"/>
    </source>
</evidence>
<feature type="region of interest" description="Disordered" evidence="1">
    <location>
        <begin position="376"/>
        <end position="399"/>
    </location>
</feature>
<name>A0A2T7P1N4_POMCA</name>
<evidence type="ECO:0000313" key="3">
    <source>
        <dbReference type="Proteomes" id="UP000245119"/>
    </source>
</evidence>
<feature type="compositionally biased region" description="Low complexity" evidence="1">
    <location>
        <begin position="10"/>
        <end position="24"/>
    </location>
</feature>
<reference evidence="2 3" key="1">
    <citation type="submission" date="2018-04" db="EMBL/GenBank/DDBJ databases">
        <title>The genome of golden apple snail Pomacea canaliculata provides insight into stress tolerance and invasive adaptation.</title>
        <authorList>
            <person name="Liu C."/>
            <person name="Liu B."/>
            <person name="Ren Y."/>
            <person name="Zhang Y."/>
            <person name="Wang H."/>
            <person name="Li S."/>
            <person name="Jiang F."/>
            <person name="Yin L."/>
            <person name="Zhang G."/>
            <person name="Qian W."/>
            <person name="Fan W."/>
        </authorList>
    </citation>
    <scope>NUCLEOTIDE SEQUENCE [LARGE SCALE GENOMIC DNA]</scope>
    <source>
        <strain evidence="2">SZHN2017</strain>
        <tissue evidence="2">Muscle</tissue>
    </source>
</reference>
<keyword evidence="3" id="KW-1185">Reference proteome</keyword>
<comment type="caution">
    <text evidence="2">The sequence shown here is derived from an EMBL/GenBank/DDBJ whole genome shotgun (WGS) entry which is preliminary data.</text>
</comment>
<feature type="region of interest" description="Disordered" evidence="1">
    <location>
        <begin position="1"/>
        <end position="224"/>
    </location>
</feature>